<dbReference type="InterPro" id="IPR006104">
    <property type="entry name" value="Glyco_hydro_2_N"/>
</dbReference>
<dbReference type="EC" id="3.2.1.23" evidence="6"/>
<dbReference type="PANTHER" id="PTHR42732">
    <property type="entry name" value="BETA-GALACTOSIDASE"/>
    <property type="match status" value="1"/>
</dbReference>
<protein>
    <submittedName>
        <fullName evidence="6">Beta-galactosidase</fullName>
        <ecNumber evidence="6">3.2.1.23</ecNumber>
    </submittedName>
</protein>
<organism evidence="6 7">
    <name type="scientific">Thermobaculum terrenum (strain ATCC BAA-798 / CCMEE 7001 / YNP1)</name>
    <dbReference type="NCBI Taxonomy" id="525904"/>
    <lineage>
        <taxon>Bacteria</taxon>
        <taxon>Bacillati</taxon>
        <taxon>Chloroflexota</taxon>
        <taxon>Chloroflexia</taxon>
        <taxon>Candidatus Thermobaculales</taxon>
        <taxon>Candidatus Thermobaculaceae</taxon>
        <taxon>Thermobaculum</taxon>
    </lineage>
</organism>
<dbReference type="InterPro" id="IPR036156">
    <property type="entry name" value="Beta-gal/glucu_dom_sf"/>
</dbReference>
<dbReference type="OrthoDB" id="9762066at2"/>
<accession>D1CHX0</accession>
<evidence type="ECO:0000256" key="1">
    <source>
        <dbReference type="ARBA" id="ARBA00007401"/>
    </source>
</evidence>
<reference evidence="7" key="1">
    <citation type="journal article" date="2010" name="Stand. Genomic Sci.">
        <title>Complete genome sequence of 'Thermobaculum terrenum' type strain (YNP1).</title>
        <authorList>
            <person name="Kiss H."/>
            <person name="Cleland D."/>
            <person name="Lapidus A."/>
            <person name="Lucas S."/>
            <person name="Glavina Del Rio T."/>
            <person name="Nolan M."/>
            <person name="Tice H."/>
            <person name="Han C."/>
            <person name="Goodwin L."/>
            <person name="Pitluck S."/>
            <person name="Liolios K."/>
            <person name="Ivanova N."/>
            <person name="Mavromatis K."/>
            <person name="Ovchinnikova G."/>
            <person name="Pati A."/>
            <person name="Chen A."/>
            <person name="Palaniappan K."/>
            <person name="Land M."/>
            <person name="Hauser L."/>
            <person name="Chang Y."/>
            <person name="Jeffries C."/>
            <person name="Lu M."/>
            <person name="Brettin T."/>
            <person name="Detter J."/>
            <person name="Goker M."/>
            <person name="Tindall B."/>
            <person name="Beck B."/>
            <person name="McDermott T."/>
            <person name="Woyke T."/>
            <person name="Bristow J."/>
            <person name="Eisen J."/>
            <person name="Markowitz V."/>
            <person name="Hugenholtz P."/>
            <person name="Kyrpides N."/>
            <person name="Klenk H."/>
            <person name="Cheng J."/>
        </authorList>
    </citation>
    <scope>NUCLEOTIDE SEQUENCE [LARGE SCALE GENOMIC DNA]</scope>
    <source>
        <strain evidence="7">ATCC BAA-798 / YNP1</strain>
    </source>
</reference>
<dbReference type="RefSeq" id="WP_012876372.1">
    <property type="nucleotide sequence ID" value="NC_013526.1"/>
</dbReference>
<dbReference type="NCBIfam" id="TIGR01409">
    <property type="entry name" value="TAT_signal_seq"/>
    <property type="match status" value="1"/>
</dbReference>
<evidence type="ECO:0000256" key="3">
    <source>
        <dbReference type="ARBA" id="ARBA00023295"/>
    </source>
</evidence>
<dbReference type="InterPro" id="IPR006311">
    <property type="entry name" value="TAT_signal"/>
</dbReference>
<dbReference type="Gene3D" id="3.20.20.80">
    <property type="entry name" value="Glycosidases"/>
    <property type="match status" value="1"/>
</dbReference>
<dbReference type="InterPro" id="IPR013783">
    <property type="entry name" value="Ig-like_fold"/>
</dbReference>
<dbReference type="InterPro" id="IPR008979">
    <property type="entry name" value="Galactose-bd-like_sf"/>
</dbReference>
<feature type="domain" description="Glycoside hydrolase family 2 catalytic" evidence="4">
    <location>
        <begin position="375"/>
        <end position="649"/>
    </location>
</feature>
<evidence type="ECO:0000256" key="2">
    <source>
        <dbReference type="ARBA" id="ARBA00022801"/>
    </source>
</evidence>
<dbReference type="GO" id="GO:0005975">
    <property type="term" value="P:carbohydrate metabolic process"/>
    <property type="evidence" value="ECO:0007669"/>
    <property type="project" value="InterPro"/>
</dbReference>
<dbReference type="GO" id="GO:0004565">
    <property type="term" value="F:beta-galactosidase activity"/>
    <property type="evidence" value="ECO:0007669"/>
    <property type="project" value="UniProtKB-EC"/>
</dbReference>
<dbReference type="InterPro" id="IPR019546">
    <property type="entry name" value="TAT_signal_bac_arc"/>
</dbReference>
<dbReference type="AlphaFoldDB" id="D1CHX0"/>
<dbReference type="InterPro" id="IPR017853">
    <property type="entry name" value="GH"/>
</dbReference>
<dbReference type="InterPro" id="IPR006103">
    <property type="entry name" value="Glyco_hydro_2_cat"/>
</dbReference>
<dbReference type="SUPFAM" id="SSF51445">
    <property type="entry name" value="(Trans)glycosidases"/>
    <property type="match status" value="1"/>
</dbReference>
<dbReference type="STRING" id="525904.Tter_2447"/>
<dbReference type="CAZy" id="GH2">
    <property type="family name" value="Glycoside Hydrolase Family 2"/>
</dbReference>
<dbReference type="InterPro" id="IPR051913">
    <property type="entry name" value="GH2_Domain-Containing"/>
</dbReference>
<dbReference type="KEGG" id="ttr:Tter_2447"/>
<keyword evidence="7" id="KW-1185">Reference proteome</keyword>
<dbReference type="Pfam" id="PF02836">
    <property type="entry name" value="Glyco_hydro_2_C"/>
    <property type="match status" value="1"/>
</dbReference>
<name>D1CHX0_THET1</name>
<dbReference type="EMBL" id="CP001826">
    <property type="protein sequence ID" value="ACZ43341.1"/>
    <property type="molecule type" value="Genomic_DNA"/>
</dbReference>
<dbReference type="PANTHER" id="PTHR42732:SF1">
    <property type="entry name" value="BETA-MANNOSIDASE"/>
    <property type="match status" value="1"/>
</dbReference>
<evidence type="ECO:0000259" key="4">
    <source>
        <dbReference type="Pfam" id="PF02836"/>
    </source>
</evidence>
<proteinExistence type="inferred from homology"/>
<dbReference type="PRINTS" id="PR00132">
    <property type="entry name" value="GLHYDRLASE2"/>
</dbReference>
<dbReference type="Pfam" id="PF02837">
    <property type="entry name" value="Glyco_hydro_2_N"/>
    <property type="match status" value="1"/>
</dbReference>
<keyword evidence="2 6" id="KW-0378">Hydrolase</keyword>
<dbReference type="eggNOG" id="COG3250">
    <property type="taxonomic scope" value="Bacteria"/>
</dbReference>
<comment type="similarity">
    <text evidence="1">Belongs to the glycosyl hydrolase 2 family.</text>
</comment>
<dbReference type="InterPro" id="IPR006101">
    <property type="entry name" value="Glyco_hydro_2"/>
</dbReference>
<keyword evidence="3 6" id="KW-0326">Glycosidase</keyword>
<gene>
    <name evidence="6" type="ordered locus">Tter_2447</name>
</gene>
<feature type="domain" description="Glycosyl hydrolases family 2 sugar binding" evidence="5">
    <location>
        <begin position="80"/>
        <end position="256"/>
    </location>
</feature>
<dbReference type="SUPFAM" id="SSF49785">
    <property type="entry name" value="Galactose-binding domain-like"/>
    <property type="match status" value="1"/>
</dbReference>
<evidence type="ECO:0000313" key="6">
    <source>
        <dbReference type="EMBL" id="ACZ43341.1"/>
    </source>
</evidence>
<evidence type="ECO:0000259" key="5">
    <source>
        <dbReference type="Pfam" id="PF02837"/>
    </source>
</evidence>
<dbReference type="Proteomes" id="UP000000323">
    <property type="component" value="Chromosome 2"/>
</dbReference>
<evidence type="ECO:0000313" key="7">
    <source>
        <dbReference type="Proteomes" id="UP000000323"/>
    </source>
</evidence>
<sequence length="677" mass="77266">MDTSHKLSRRDFLKASAGAAGTLMALSLAQARAMRAVQQREPMRTEVRDIDGTPVVFQYGQPVPSFDTWREREPCREYIDLNGLWKFRFDPADDGLSKGWHTPGHDDSGWHRVQVPLPWDLYDTPNFGSYDGSRYGTGTAFYDGYAWYRKQVHVPANWSNKIVRLFFLGANYRTWVYINGQLVGVHEGGHTPFALDITTHILKGENTIAVRVYRRPWWSSYDPSVPNPTPITDDRELPYKPVDYWPYAGLIRDVYIEATSQINIVKLLTATSASTLDLRVIVQNNSHKHLTRTLSVDPGEGTGAAPQSRVIQLSPNQVTAVQFTFELPSATPWDTAHPILYRLVATLYPGRGDRGVENRRPPEDSLSVRYGVRSVEVRNGRLLLNGRPIFLKGVNWHEETAERGRSLTLEEYDRELGLVLDTHANFIRNCVYNRHPYVYEFADTHGLLVLDDIDNMWLDTAQEDLQTQSYGLSRALALMMAWNQANHPSVIMWCLQNESQIWADTQVYREWIRDMKEAVQSIDLQHRPVTWASSSSWDPAFDLADVIGFNEYFGYFYGQDSDLGPVLDAVHASYPDKPILITENGTWSIYGDHGSAEQPGTEEWHAAKFLAHWQQVMDPSRLGFIAGYTFWLLKDYKELMTYNRNLNGISTMGLVTFDTEAHRLVYNEFKGAANPLP</sequence>
<dbReference type="HOGENOM" id="CLU_403281_0_0_0"/>
<dbReference type="SUPFAM" id="SSF49303">
    <property type="entry name" value="beta-Galactosidase/glucuronidase domain"/>
    <property type="match status" value="1"/>
</dbReference>
<dbReference type="Gene3D" id="2.60.120.260">
    <property type="entry name" value="Galactose-binding domain-like"/>
    <property type="match status" value="1"/>
</dbReference>
<dbReference type="PROSITE" id="PS51318">
    <property type="entry name" value="TAT"/>
    <property type="match status" value="1"/>
</dbReference>
<dbReference type="Gene3D" id="2.60.40.10">
    <property type="entry name" value="Immunoglobulins"/>
    <property type="match status" value="1"/>
</dbReference>